<evidence type="ECO:0000313" key="3">
    <source>
        <dbReference type="Proteomes" id="UP000094067"/>
    </source>
</evidence>
<dbReference type="RefSeq" id="WP_069153175.1">
    <property type="nucleotide sequence ID" value="NZ_MCGH01000002.1"/>
</dbReference>
<comment type="caution">
    <text evidence="2">The sequence shown here is derived from an EMBL/GenBank/DDBJ whole genome shotgun (WGS) entry which is preliminary data.</text>
</comment>
<sequence length="162" mass="17678">MKKLIPALICLIFILSGCNAKPDTSAAVQSAEDLPDTMQTATIEDATYYMITTEDELLSIGKSHSLSENYILGSDITLTEEWKPIGSKKDPFTGIFDGNGYKIYNLTITEKSGDMGFFAASEGAVIRNLILENAHINHQTSFSIVCDAAATEFTDCHINQSK</sequence>
<gene>
    <name evidence="2" type="ORF">BEI61_03447</name>
</gene>
<dbReference type="EMBL" id="MCGH01000002">
    <property type="protein sequence ID" value="ODM07557.1"/>
    <property type="molecule type" value="Genomic_DNA"/>
</dbReference>
<feature type="signal peptide" evidence="1">
    <location>
        <begin position="1"/>
        <end position="20"/>
    </location>
</feature>
<accession>A0A1E3AFZ0</accession>
<feature type="chain" id="PRO_5038970163" evidence="1">
    <location>
        <begin position="21"/>
        <end position="162"/>
    </location>
</feature>
<dbReference type="Gene3D" id="2.160.20.110">
    <property type="match status" value="1"/>
</dbReference>
<evidence type="ECO:0000313" key="2">
    <source>
        <dbReference type="EMBL" id="ODM07557.1"/>
    </source>
</evidence>
<organism evidence="2 3">
    <name type="scientific">Eisenbergiella tayi</name>
    <dbReference type="NCBI Taxonomy" id="1432052"/>
    <lineage>
        <taxon>Bacteria</taxon>
        <taxon>Bacillati</taxon>
        <taxon>Bacillota</taxon>
        <taxon>Clostridia</taxon>
        <taxon>Lachnospirales</taxon>
        <taxon>Lachnospiraceae</taxon>
        <taxon>Eisenbergiella</taxon>
    </lineage>
</organism>
<name>A0A1E3AFZ0_9FIRM</name>
<dbReference type="Proteomes" id="UP000094067">
    <property type="component" value="Unassembled WGS sequence"/>
</dbReference>
<keyword evidence="1" id="KW-0732">Signal</keyword>
<dbReference type="PROSITE" id="PS51257">
    <property type="entry name" value="PROKAR_LIPOPROTEIN"/>
    <property type="match status" value="1"/>
</dbReference>
<proteinExistence type="predicted"/>
<evidence type="ECO:0000256" key="1">
    <source>
        <dbReference type="SAM" id="SignalP"/>
    </source>
</evidence>
<dbReference type="AlphaFoldDB" id="A0A1E3AFZ0"/>
<reference evidence="2 3" key="1">
    <citation type="submission" date="2016-07" db="EMBL/GenBank/DDBJ databases">
        <title>Characterization of isolates of Eisenbergiella tayi derived from blood cultures, using whole genome sequencing.</title>
        <authorList>
            <person name="Burdz T."/>
            <person name="Wiebe D."/>
            <person name="Huynh C."/>
            <person name="Bernard K."/>
        </authorList>
    </citation>
    <scope>NUCLEOTIDE SEQUENCE [LARGE SCALE GENOMIC DNA]</scope>
    <source>
        <strain evidence="2 3">NML 110608</strain>
    </source>
</reference>
<protein>
    <submittedName>
        <fullName evidence="2">Uncharacterized protein</fullName>
    </submittedName>
</protein>